<name>A0A1M5HX85_9BRAD</name>
<dbReference type="InterPro" id="IPR009962">
    <property type="entry name" value="DUF1488"/>
</dbReference>
<dbReference type="AlphaFoldDB" id="A0A1M5HX85"/>
<dbReference type="RefSeq" id="WP_079600004.1">
    <property type="nucleotide sequence ID" value="NZ_LT670817.1"/>
</dbReference>
<protein>
    <recommendedName>
        <fullName evidence="3">DUF1488 domain-containing protein</fullName>
    </recommendedName>
</protein>
<gene>
    <name evidence="1" type="ORF">SAMN05443248_0690</name>
</gene>
<evidence type="ECO:0008006" key="3">
    <source>
        <dbReference type="Google" id="ProtNLM"/>
    </source>
</evidence>
<dbReference type="OrthoDB" id="8247678at2"/>
<evidence type="ECO:0000313" key="2">
    <source>
        <dbReference type="Proteomes" id="UP000189796"/>
    </source>
</evidence>
<sequence length="94" mass="10789">MALTHGEFQEYDFNRMVVLFTMKNDETSVACAISTDAMDQLEGSSRTPPAQREQQFLRLRDRIEERAARKFSDVELEGNPPGVILRAIDFRAPR</sequence>
<dbReference type="InterPro" id="IPR036692">
    <property type="entry name" value="Shew3726-like_sf"/>
</dbReference>
<dbReference type="SUPFAM" id="SSF160272">
    <property type="entry name" value="Shew3726-like"/>
    <property type="match status" value="1"/>
</dbReference>
<evidence type="ECO:0000313" key="1">
    <source>
        <dbReference type="EMBL" id="SHG20596.1"/>
    </source>
</evidence>
<organism evidence="1 2">
    <name type="scientific">Bradyrhizobium erythrophlei</name>
    <dbReference type="NCBI Taxonomy" id="1437360"/>
    <lineage>
        <taxon>Bacteria</taxon>
        <taxon>Pseudomonadati</taxon>
        <taxon>Pseudomonadota</taxon>
        <taxon>Alphaproteobacteria</taxon>
        <taxon>Hyphomicrobiales</taxon>
        <taxon>Nitrobacteraceae</taxon>
        <taxon>Bradyrhizobium</taxon>
    </lineage>
</organism>
<dbReference type="Proteomes" id="UP000189796">
    <property type="component" value="Chromosome I"/>
</dbReference>
<accession>A0A1M5HX85</accession>
<dbReference type="Pfam" id="PF07369">
    <property type="entry name" value="DUF1488"/>
    <property type="match status" value="1"/>
</dbReference>
<proteinExistence type="predicted"/>
<dbReference type="EMBL" id="LT670817">
    <property type="protein sequence ID" value="SHG20596.1"/>
    <property type="molecule type" value="Genomic_DNA"/>
</dbReference>
<reference evidence="1 2" key="1">
    <citation type="submission" date="2016-11" db="EMBL/GenBank/DDBJ databases">
        <authorList>
            <person name="Jaros S."/>
            <person name="Januszkiewicz K."/>
            <person name="Wedrychowicz H."/>
        </authorList>
    </citation>
    <scope>NUCLEOTIDE SEQUENCE [LARGE SCALE GENOMIC DNA]</scope>
    <source>
        <strain evidence="1 2">GAS138</strain>
    </source>
</reference>